<keyword evidence="3" id="KW-1185">Reference proteome</keyword>
<comment type="caution">
    <text evidence="2">The sequence shown here is derived from an EMBL/GenBank/DDBJ whole genome shotgun (WGS) entry which is preliminary data.</text>
</comment>
<accession>A0ABQ8JJD6</accession>
<dbReference type="Proteomes" id="UP000887458">
    <property type="component" value="Unassembled WGS sequence"/>
</dbReference>
<feature type="chain" id="PRO_5046224817" evidence="1">
    <location>
        <begin position="20"/>
        <end position="112"/>
    </location>
</feature>
<gene>
    <name evidence="2" type="ORF">DERP_003239</name>
</gene>
<evidence type="ECO:0000313" key="2">
    <source>
        <dbReference type="EMBL" id="KAH9422562.1"/>
    </source>
</evidence>
<dbReference type="EMBL" id="NJHN03000036">
    <property type="protein sequence ID" value="KAH9422562.1"/>
    <property type="molecule type" value="Genomic_DNA"/>
</dbReference>
<organism evidence="2 3">
    <name type="scientific">Dermatophagoides pteronyssinus</name>
    <name type="common">European house dust mite</name>
    <dbReference type="NCBI Taxonomy" id="6956"/>
    <lineage>
        <taxon>Eukaryota</taxon>
        <taxon>Metazoa</taxon>
        <taxon>Ecdysozoa</taxon>
        <taxon>Arthropoda</taxon>
        <taxon>Chelicerata</taxon>
        <taxon>Arachnida</taxon>
        <taxon>Acari</taxon>
        <taxon>Acariformes</taxon>
        <taxon>Sarcoptiformes</taxon>
        <taxon>Astigmata</taxon>
        <taxon>Psoroptidia</taxon>
        <taxon>Analgoidea</taxon>
        <taxon>Pyroglyphidae</taxon>
        <taxon>Dermatophagoidinae</taxon>
        <taxon>Dermatophagoides</taxon>
    </lineage>
</organism>
<evidence type="ECO:0000313" key="3">
    <source>
        <dbReference type="Proteomes" id="UP000887458"/>
    </source>
</evidence>
<protein>
    <submittedName>
        <fullName evidence="2">Uncharacterized protein</fullName>
    </submittedName>
</protein>
<evidence type="ECO:0000256" key="1">
    <source>
        <dbReference type="SAM" id="SignalP"/>
    </source>
</evidence>
<feature type="signal peptide" evidence="1">
    <location>
        <begin position="1"/>
        <end position="19"/>
    </location>
</feature>
<reference evidence="2 3" key="1">
    <citation type="journal article" date="2018" name="J. Allergy Clin. Immunol.">
        <title>High-quality assembly of Dermatophagoides pteronyssinus genome and transcriptome reveals a wide range of novel allergens.</title>
        <authorList>
            <person name="Liu X.Y."/>
            <person name="Yang K.Y."/>
            <person name="Wang M.Q."/>
            <person name="Kwok J.S."/>
            <person name="Zeng X."/>
            <person name="Yang Z."/>
            <person name="Xiao X.J."/>
            <person name="Lau C.P."/>
            <person name="Li Y."/>
            <person name="Huang Z.M."/>
            <person name="Ba J.G."/>
            <person name="Yim A.K."/>
            <person name="Ouyang C.Y."/>
            <person name="Ngai S.M."/>
            <person name="Chan T.F."/>
            <person name="Leung E.L."/>
            <person name="Liu L."/>
            <person name="Liu Z.G."/>
            <person name="Tsui S.K."/>
        </authorList>
    </citation>
    <scope>NUCLEOTIDE SEQUENCE [LARGE SCALE GENOMIC DNA]</scope>
    <source>
        <strain evidence="2">Derp</strain>
    </source>
</reference>
<reference evidence="2 3" key="2">
    <citation type="journal article" date="2022" name="Mol. Biol. Evol.">
        <title>Comparative Genomics Reveals Insights into the Divergent Evolution of Astigmatic Mites and Household Pest Adaptations.</title>
        <authorList>
            <person name="Xiong Q."/>
            <person name="Wan A.T."/>
            <person name="Liu X."/>
            <person name="Fung C.S."/>
            <person name="Xiao X."/>
            <person name="Malainual N."/>
            <person name="Hou J."/>
            <person name="Wang L."/>
            <person name="Wang M."/>
            <person name="Yang K.Y."/>
            <person name="Cui Y."/>
            <person name="Leung E.L."/>
            <person name="Nong W."/>
            <person name="Shin S.K."/>
            <person name="Au S.W."/>
            <person name="Jeong K.Y."/>
            <person name="Chew F.T."/>
            <person name="Hui J.H."/>
            <person name="Leung T.F."/>
            <person name="Tungtrongchitr A."/>
            <person name="Zhong N."/>
            <person name="Liu Z."/>
            <person name="Tsui S.K."/>
        </authorList>
    </citation>
    <scope>NUCLEOTIDE SEQUENCE [LARGE SCALE GENOMIC DNA]</scope>
    <source>
        <strain evidence="2">Derp</strain>
    </source>
</reference>
<keyword evidence="1" id="KW-0732">Signal</keyword>
<name>A0ABQ8JJD6_DERPT</name>
<proteinExistence type="predicted"/>
<sequence length="112" mass="12759">MMKFFVCLLFCSLMISVLAIPINQDSIIDSLFDNESSSSPSANAPDFYESLSDILSAMANTTAKQAKEYSCYDVAMILEKFDNVHRIYEAKTFYIVLKLIESLRNMCKPIYK</sequence>